<evidence type="ECO:0000313" key="1">
    <source>
        <dbReference type="EMBL" id="OJD28575.1"/>
    </source>
</evidence>
<dbReference type="AlphaFoldDB" id="A0A1J9RJ67"/>
<keyword evidence="2" id="KW-1185">Reference proteome</keyword>
<evidence type="ECO:0000313" key="2">
    <source>
        <dbReference type="Proteomes" id="UP000242791"/>
    </source>
</evidence>
<reference evidence="1 2" key="1">
    <citation type="submission" date="2015-08" db="EMBL/GenBank/DDBJ databases">
        <title>Emmonsia species relationships and genome sequence.</title>
        <authorList>
            <person name="Cuomo C.A."/>
            <person name="Schwartz I.S."/>
            <person name="Kenyon C."/>
            <person name="De Hoog G.S."/>
            <person name="Govender N.P."/>
            <person name="Botha A."/>
            <person name="Moreno L."/>
            <person name="De Vries M."/>
            <person name="Munoz J.F."/>
            <person name="Stielow J.B."/>
        </authorList>
    </citation>
    <scope>NUCLEOTIDE SEQUENCE [LARGE SCALE GENOMIC DNA]</scope>
    <source>
        <strain evidence="1 2">EI222</strain>
    </source>
</reference>
<accession>A0A1J9RJ67</accession>
<protein>
    <submittedName>
        <fullName evidence="1">Uncharacterized protein</fullName>
    </submittedName>
</protein>
<dbReference type="EMBL" id="LGTZ01000001">
    <property type="protein sequence ID" value="OJD28575.1"/>
    <property type="molecule type" value="Genomic_DNA"/>
</dbReference>
<dbReference type="Proteomes" id="UP000242791">
    <property type="component" value="Unassembled WGS sequence"/>
</dbReference>
<sequence length="79" mass="9058">MPNTKEEIRDIVRDIAMKVPVNNRMNGLNCQNWVGEALQQFVDLELITASEKTTSLARWSVSYLTLSMISPSWVRLYAN</sequence>
<gene>
    <name evidence="1" type="ORF">ACJ73_00016</name>
</gene>
<comment type="caution">
    <text evidence="1">The sequence shown here is derived from an EMBL/GenBank/DDBJ whole genome shotgun (WGS) entry which is preliminary data.</text>
</comment>
<organism evidence="1 2">
    <name type="scientific">Blastomyces percursus</name>
    <dbReference type="NCBI Taxonomy" id="1658174"/>
    <lineage>
        <taxon>Eukaryota</taxon>
        <taxon>Fungi</taxon>
        <taxon>Dikarya</taxon>
        <taxon>Ascomycota</taxon>
        <taxon>Pezizomycotina</taxon>
        <taxon>Eurotiomycetes</taxon>
        <taxon>Eurotiomycetidae</taxon>
        <taxon>Onygenales</taxon>
        <taxon>Ajellomycetaceae</taxon>
        <taxon>Blastomyces</taxon>
    </lineage>
</organism>
<dbReference type="OrthoDB" id="37659at2759"/>
<proteinExistence type="predicted"/>
<dbReference type="VEuPathDB" id="FungiDB:ACJ73_00016"/>
<name>A0A1J9RJ67_9EURO</name>